<dbReference type="EC" id="2.4.1.292" evidence="3"/>
<name>A0A3R9IQW8_STROR</name>
<reference evidence="3 4" key="1">
    <citation type="submission" date="2018-11" db="EMBL/GenBank/DDBJ databases">
        <title>Species Designations Belie Phenotypic and Genotypic Heterogeneity in Oral Streptococci.</title>
        <authorList>
            <person name="Velsko I."/>
        </authorList>
    </citation>
    <scope>NUCLEOTIDE SEQUENCE [LARGE SCALE GENOMIC DNA]</scope>
    <source>
        <strain evidence="3 4">BCC50</strain>
    </source>
</reference>
<comment type="caution">
    <text evidence="3">The sequence shown here is derived from an EMBL/GenBank/DDBJ whole genome shotgun (WGS) entry which is preliminary data.</text>
</comment>
<dbReference type="SUPFAM" id="SSF53756">
    <property type="entry name" value="UDP-Glycosyltransferase/glycogen phosphorylase"/>
    <property type="match status" value="1"/>
</dbReference>
<gene>
    <name evidence="3" type="primary">pglH</name>
    <name evidence="3" type="ORF">D8860_07320</name>
</gene>
<feature type="domain" description="Glycosyl transferase family 1" evidence="1">
    <location>
        <begin position="180"/>
        <end position="338"/>
    </location>
</feature>
<evidence type="ECO:0000259" key="2">
    <source>
        <dbReference type="Pfam" id="PF13439"/>
    </source>
</evidence>
<dbReference type="InterPro" id="IPR001296">
    <property type="entry name" value="Glyco_trans_1"/>
</dbReference>
<protein>
    <submittedName>
        <fullName evidence="3">GalNAc-alpha-(1-&gt;4)-GalNAc-alpha-(1-&gt;3)-diNAcBac-PP-undecaprenol alpha-1,4-N-acetyl-D-galactosaminyltransferase</fullName>
        <ecNumber evidence="3">2.4.1.292</ecNumber>
    </submittedName>
</protein>
<dbReference type="Pfam" id="PF00534">
    <property type="entry name" value="Glycos_transf_1"/>
    <property type="match status" value="1"/>
</dbReference>
<dbReference type="EMBL" id="RJNM01000015">
    <property type="protein sequence ID" value="RSI70084.1"/>
    <property type="molecule type" value="Genomic_DNA"/>
</dbReference>
<dbReference type="Pfam" id="PF13439">
    <property type="entry name" value="Glyco_transf_4"/>
    <property type="match status" value="1"/>
</dbReference>
<dbReference type="Proteomes" id="UP000272687">
    <property type="component" value="Unassembled WGS sequence"/>
</dbReference>
<keyword evidence="3" id="KW-0328">Glycosyltransferase</keyword>
<keyword evidence="3" id="KW-0808">Transferase</keyword>
<dbReference type="Gene3D" id="3.40.50.2000">
    <property type="entry name" value="Glycogen Phosphorylase B"/>
    <property type="match status" value="2"/>
</dbReference>
<evidence type="ECO:0000259" key="1">
    <source>
        <dbReference type="Pfam" id="PF00534"/>
    </source>
</evidence>
<accession>A0A3R9IQW8</accession>
<sequence length="364" mass="42080">MKKIALVKWSIDRTDGGLKVATSLANELSTMYEVHLLSMISTENNFFSLKQSVRYQNLSSKKISMSKNFLEAVKLLRNYLKEENIDIVFGIGMSMNTIGVASTIGLKTKFVSCDHTNSIVDIDTKVKKIQRYIGAKFADKLVTLTQEDRENYIKKYGVPEERICYIYNWKEASLSDISYNKNSTKIVTVGRFDYQKGFDYLVQVAKKMFVKRSDWTWEIYGSGNQDEVNKIRDLINENDLQDKLVIKGLEKNQDLIYGDKGIYVMTSRYEGLPLVLLEAQQYNLPIVSFRCPTGPNEIVEDGVNGYLIDCYDTDKMSDRILELMEDSNLRSSFSNHAKDNMDKFDKEKILKQWIELIETIYEIR</sequence>
<dbReference type="InterPro" id="IPR028098">
    <property type="entry name" value="Glyco_trans_4-like_N"/>
</dbReference>
<dbReference type="PANTHER" id="PTHR12526:SF630">
    <property type="entry name" value="GLYCOSYLTRANSFERASE"/>
    <property type="match status" value="1"/>
</dbReference>
<dbReference type="GO" id="GO:0016757">
    <property type="term" value="F:glycosyltransferase activity"/>
    <property type="evidence" value="ECO:0007669"/>
    <property type="project" value="UniProtKB-KW"/>
</dbReference>
<dbReference type="AlphaFoldDB" id="A0A3R9IQW8"/>
<evidence type="ECO:0000313" key="3">
    <source>
        <dbReference type="EMBL" id="RSI70084.1"/>
    </source>
</evidence>
<feature type="domain" description="Glycosyltransferase subfamily 4-like N-terminal" evidence="2">
    <location>
        <begin position="16"/>
        <end position="168"/>
    </location>
</feature>
<evidence type="ECO:0000313" key="4">
    <source>
        <dbReference type="Proteomes" id="UP000272687"/>
    </source>
</evidence>
<dbReference type="CDD" id="cd03820">
    <property type="entry name" value="GT4_AmsD-like"/>
    <property type="match status" value="1"/>
</dbReference>
<dbReference type="PANTHER" id="PTHR12526">
    <property type="entry name" value="GLYCOSYLTRANSFERASE"/>
    <property type="match status" value="1"/>
</dbReference>
<organism evidence="3 4">
    <name type="scientific">Streptococcus oralis</name>
    <dbReference type="NCBI Taxonomy" id="1303"/>
    <lineage>
        <taxon>Bacteria</taxon>
        <taxon>Bacillati</taxon>
        <taxon>Bacillota</taxon>
        <taxon>Bacilli</taxon>
        <taxon>Lactobacillales</taxon>
        <taxon>Streptococcaceae</taxon>
        <taxon>Streptococcus</taxon>
    </lineage>
</organism>
<proteinExistence type="predicted"/>
<dbReference type="RefSeq" id="WP_125413566.1">
    <property type="nucleotide sequence ID" value="NZ_RJNM01000015.1"/>
</dbReference>